<dbReference type="InterPro" id="IPR015424">
    <property type="entry name" value="PyrdxlP-dep_Trfase"/>
</dbReference>
<dbReference type="PANTHER" id="PTHR11999">
    <property type="entry name" value="GROUP II PYRIDOXAL-5-PHOSPHATE DECARBOXYLASE"/>
    <property type="match status" value="1"/>
</dbReference>
<dbReference type="InterPro" id="IPR002129">
    <property type="entry name" value="PyrdxlP-dep_de-COase"/>
</dbReference>
<comment type="cofactor">
    <cofactor evidence="1 6 7">
        <name>pyridoxal 5'-phosphate</name>
        <dbReference type="ChEBI" id="CHEBI:597326"/>
    </cofactor>
</comment>
<dbReference type="InterPro" id="IPR015421">
    <property type="entry name" value="PyrdxlP-dep_Trfase_major"/>
</dbReference>
<dbReference type="AlphaFoldDB" id="A0A1H8IUG6"/>
<dbReference type="SUPFAM" id="SSF53383">
    <property type="entry name" value="PLP-dependent transferases"/>
    <property type="match status" value="1"/>
</dbReference>
<accession>A0A1H8IUG6</accession>
<keyword evidence="3" id="KW-0210">Decarboxylase</keyword>
<protein>
    <submittedName>
        <fullName evidence="8">Glutamate or tyrosine decarboxylase</fullName>
    </submittedName>
</protein>
<feature type="modified residue" description="N6-(pyridoxal phosphate)lysine" evidence="6">
    <location>
        <position position="307"/>
    </location>
</feature>
<evidence type="ECO:0000256" key="4">
    <source>
        <dbReference type="ARBA" id="ARBA00022898"/>
    </source>
</evidence>
<dbReference type="Pfam" id="PF00282">
    <property type="entry name" value="Pyridoxal_deC"/>
    <property type="match status" value="1"/>
</dbReference>
<proteinExistence type="inferred from homology"/>
<evidence type="ECO:0000256" key="5">
    <source>
        <dbReference type="ARBA" id="ARBA00023239"/>
    </source>
</evidence>
<dbReference type="Proteomes" id="UP000182160">
    <property type="component" value="Unassembled WGS sequence"/>
</dbReference>
<dbReference type="GO" id="GO:0019752">
    <property type="term" value="P:carboxylic acid metabolic process"/>
    <property type="evidence" value="ECO:0007669"/>
    <property type="project" value="InterPro"/>
</dbReference>
<dbReference type="EMBL" id="FOBO01000025">
    <property type="protein sequence ID" value="SEN72071.1"/>
    <property type="molecule type" value="Genomic_DNA"/>
</dbReference>
<keyword evidence="4 6" id="KW-0663">Pyridoxal phosphate</keyword>
<gene>
    <name evidence="8" type="ORF">SAMN04488077_12536</name>
</gene>
<dbReference type="Gene3D" id="3.90.1150.10">
    <property type="entry name" value="Aspartate Aminotransferase, domain 1"/>
    <property type="match status" value="1"/>
</dbReference>
<dbReference type="RefSeq" id="WP_244888584.1">
    <property type="nucleotide sequence ID" value="NZ_FOBO01000025.1"/>
</dbReference>
<organism evidence="8 9">
    <name type="scientific">Roseovarius tolerans</name>
    <dbReference type="NCBI Taxonomy" id="74031"/>
    <lineage>
        <taxon>Bacteria</taxon>
        <taxon>Pseudomonadati</taxon>
        <taxon>Pseudomonadota</taxon>
        <taxon>Alphaproteobacteria</taxon>
        <taxon>Rhodobacterales</taxon>
        <taxon>Roseobacteraceae</taxon>
        <taxon>Roseovarius</taxon>
    </lineage>
</organism>
<dbReference type="GO" id="GO:0030170">
    <property type="term" value="F:pyridoxal phosphate binding"/>
    <property type="evidence" value="ECO:0007669"/>
    <property type="project" value="InterPro"/>
</dbReference>
<evidence type="ECO:0000313" key="8">
    <source>
        <dbReference type="EMBL" id="SEN72071.1"/>
    </source>
</evidence>
<dbReference type="PRINTS" id="PR00800">
    <property type="entry name" value="YHDCRBOXLASE"/>
</dbReference>
<dbReference type="Gene3D" id="3.40.640.10">
    <property type="entry name" value="Type I PLP-dependent aspartate aminotransferase-like (Major domain)"/>
    <property type="match status" value="1"/>
</dbReference>
<reference evidence="8 9" key="1">
    <citation type="submission" date="2016-10" db="EMBL/GenBank/DDBJ databases">
        <authorList>
            <person name="de Groot N.N."/>
        </authorList>
    </citation>
    <scope>NUCLEOTIDE SEQUENCE [LARGE SCALE GENOMIC DNA]</scope>
    <source>
        <strain evidence="8 9">DSM 11457</strain>
    </source>
</reference>
<evidence type="ECO:0000256" key="6">
    <source>
        <dbReference type="PIRSR" id="PIRSR602129-50"/>
    </source>
</evidence>
<evidence type="ECO:0000256" key="2">
    <source>
        <dbReference type="ARBA" id="ARBA00009533"/>
    </source>
</evidence>
<evidence type="ECO:0000256" key="3">
    <source>
        <dbReference type="ARBA" id="ARBA00022793"/>
    </source>
</evidence>
<name>A0A1H8IUG6_9RHOB</name>
<evidence type="ECO:0000256" key="1">
    <source>
        <dbReference type="ARBA" id="ARBA00001933"/>
    </source>
</evidence>
<dbReference type="GO" id="GO:0006520">
    <property type="term" value="P:amino acid metabolic process"/>
    <property type="evidence" value="ECO:0007669"/>
    <property type="project" value="InterPro"/>
</dbReference>
<dbReference type="InterPro" id="IPR015422">
    <property type="entry name" value="PyrdxlP-dep_Trfase_small"/>
</dbReference>
<dbReference type="GO" id="GO:0016831">
    <property type="term" value="F:carboxy-lyase activity"/>
    <property type="evidence" value="ECO:0007669"/>
    <property type="project" value="UniProtKB-KW"/>
</dbReference>
<sequence length="497" mass="53865">MAQDTRIDTEGSLDPADWEDMRRLAHVMVDDAISRLQGLRDEPVWQPMPDAMKAEFHSPPPADPAPMEAVYADVKNKLYPHAMGNIHPRFWAWYMGAGCLTGALADFLAAIDGSNLGGGDTGANQVDHQVTDWLRQMMGFPEGASGTLVNGGSMANIVGLTAARNAMADVDLHHQSVADIGAPLRFYASDQVHSCHMKAMNLLGVGGTALTRIATDDAFRMDLDALRAAIRTDRSQGVRPACVIATAGTTNTGSIDPLPEIADLCRDQGIWLHVDGCIGAMFSIAPSNRHLVAGIERADSLALDLHKGLHAPFDVGCALLRDQKVHRATFAENAEYLQVATRGLAAAEFLHDYGLETTRGFRALKVWMMLRHHGMETFGHILDRNIAQACHLTALIDAAPELELMAPTATSVVCFRHAPGVMGEADLRAHNTEIMLRIQESGIAVITDTTIRGRHCLRVAICNHRTKDEDVDLLVQEVLRIGAKMTLAGASDDARTD</sequence>
<dbReference type="InterPro" id="IPR010977">
    <property type="entry name" value="Aromatic_deC"/>
</dbReference>
<comment type="similarity">
    <text evidence="2 7">Belongs to the group II decarboxylase family.</text>
</comment>
<keyword evidence="5 7" id="KW-0456">Lyase</keyword>
<evidence type="ECO:0000256" key="7">
    <source>
        <dbReference type="RuleBase" id="RU000382"/>
    </source>
</evidence>
<evidence type="ECO:0000313" key="9">
    <source>
        <dbReference type="Proteomes" id="UP000182160"/>
    </source>
</evidence>
<dbReference type="Gene3D" id="1.20.1340.10">
    <property type="entry name" value="dopa decarboxylase, N-terminal domain"/>
    <property type="match status" value="1"/>
</dbReference>
<dbReference type="PANTHER" id="PTHR11999:SF70">
    <property type="entry name" value="MIP05841P"/>
    <property type="match status" value="1"/>
</dbReference>